<keyword evidence="2" id="KW-1185">Reference proteome</keyword>
<gene>
    <name evidence="1" type="ORF">FKW44_008973</name>
</gene>
<dbReference type="AlphaFoldDB" id="A0A7T8HES3"/>
<feature type="non-terminal residue" evidence="1">
    <location>
        <position position="112"/>
    </location>
</feature>
<sequence length="112" mass="11767">QSPETPISILARKRGVLLSSSVDGLCGLRDPVLHSQQDSAPPATRPNLCSPGEENAQLLGLQHMAPNIHAPEPMRLLLVGEVGEGGLRHSPQQCGVPKAIHQVADEQAVSCG</sequence>
<dbReference type="Proteomes" id="UP000595437">
    <property type="component" value="Chromosome 6"/>
</dbReference>
<protein>
    <submittedName>
        <fullName evidence="1">Transposable element tcb1 transposase</fullName>
    </submittedName>
</protein>
<evidence type="ECO:0000313" key="1">
    <source>
        <dbReference type="EMBL" id="QQP48605.1"/>
    </source>
</evidence>
<proteinExistence type="predicted"/>
<dbReference type="EMBL" id="CP045895">
    <property type="protein sequence ID" value="QQP48605.1"/>
    <property type="molecule type" value="Genomic_DNA"/>
</dbReference>
<accession>A0A7T8HES3</accession>
<evidence type="ECO:0000313" key="2">
    <source>
        <dbReference type="Proteomes" id="UP000595437"/>
    </source>
</evidence>
<name>A0A7T8HES3_CALRO</name>
<reference evidence="2" key="1">
    <citation type="submission" date="2021-01" db="EMBL/GenBank/DDBJ databases">
        <title>Caligus Genome Assembly.</title>
        <authorList>
            <person name="Gallardo-Escarate C."/>
        </authorList>
    </citation>
    <scope>NUCLEOTIDE SEQUENCE [LARGE SCALE GENOMIC DNA]</scope>
</reference>
<feature type="non-terminal residue" evidence="1">
    <location>
        <position position="1"/>
    </location>
</feature>
<organism evidence="1 2">
    <name type="scientific">Caligus rogercresseyi</name>
    <name type="common">Sea louse</name>
    <dbReference type="NCBI Taxonomy" id="217165"/>
    <lineage>
        <taxon>Eukaryota</taxon>
        <taxon>Metazoa</taxon>
        <taxon>Ecdysozoa</taxon>
        <taxon>Arthropoda</taxon>
        <taxon>Crustacea</taxon>
        <taxon>Multicrustacea</taxon>
        <taxon>Hexanauplia</taxon>
        <taxon>Copepoda</taxon>
        <taxon>Siphonostomatoida</taxon>
        <taxon>Caligidae</taxon>
        <taxon>Caligus</taxon>
    </lineage>
</organism>